<dbReference type="GO" id="GO:0003676">
    <property type="term" value="F:nucleic acid binding"/>
    <property type="evidence" value="ECO:0007669"/>
    <property type="project" value="InterPro"/>
</dbReference>
<keyword evidence="4" id="KW-0255">Endonuclease</keyword>
<dbReference type="InterPro" id="IPR043502">
    <property type="entry name" value="DNA/RNA_pol_sf"/>
</dbReference>
<dbReference type="InterPro" id="IPR001584">
    <property type="entry name" value="Integrase_cat-core"/>
</dbReference>
<keyword evidence="3" id="KW-0540">Nuclease</keyword>
<accession>A0A8N4EZF7</accession>
<evidence type="ECO:0000256" key="3">
    <source>
        <dbReference type="ARBA" id="ARBA00022722"/>
    </source>
</evidence>
<dbReference type="Gene3D" id="3.30.70.270">
    <property type="match status" value="1"/>
</dbReference>
<dbReference type="Pfam" id="PF00665">
    <property type="entry name" value="rve"/>
    <property type="match status" value="1"/>
</dbReference>
<dbReference type="InterPro" id="IPR036397">
    <property type="entry name" value="RNaseH_sf"/>
</dbReference>
<evidence type="ECO:0000259" key="7">
    <source>
        <dbReference type="PROSITE" id="PS50994"/>
    </source>
</evidence>
<feature type="domain" description="Integrase catalytic" evidence="7">
    <location>
        <begin position="338"/>
        <end position="527"/>
    </location>
</feature>
<dbReference type="SUPFAM" id="SSF53098">
    <property type="entry name" value="Ribonuclease H-like"/>
    <property type="match status" value="1"/>
</dbReference>
<dbReference type="FunFam" id="3.30.70.270:FF:000020">
    <property type="entry name" value="Transposon Tf2-6 polyprotein-like Protein"/>
    <property type="match status" value="1"/>
</dbReference>
<organism evidence="8 9">
    <name type="scientific">Elaeis guineensis var. tenera</name>
    <name type="common">Oil palm</name>
    <dbReference type="NCBI Taxonomy" id="51953"/>
    <lineage>
        <taxon>Eukaryota</taxon>
        <taxon>Viridiplantae</taxon>
        <taxon>Streptophyta</taxon>
        <taxon>Embryophyta</taxon>
        <taxon>Tracheophyta</taxon>
        <taxon>Spermatophyta</taxon>
        <taxon>Magnoliopsida</taxon>
        <taxon>Liliopsida</taxon>
        <taxon>Arecaceae</taxon>
        <taxon>Arecoideae</taxon>
        <taxon>Cocoseae</taxon>
        <taxon>Elaeidinae</taxon>
        <taxon>Elaeis</taxon>
    </lineage>
</organism>
<dbReference type="PROSITE" id="PS50994">
    <property type="entry name" value="INTEGRASE"/>
    <property type="match status" value="1"/>
</dbReference>
<evidence type="ECO:0000256" key="6">
    <source>
        <dbReference type="ARBA" id="ARBA00022918"/>
    </source>
</evidence>
<dbReference type="InterPro" id="IPR043128">
    <property type="entry name" value="Rev_trsase/Diguanyl_cyclase"/>
</dbReference>
<reference evidence="9" key="1">
    <citation type="submission" date="2025-08" db="UniProtKB">
        <authorList>
            <consortium name="RefSeq"/>
        </authorList>
    </citation>
    <scope>IDENTIFICATION</scope>
</reference>
<dbReference type="Pfam" id="PF17917">
    <property type="entry name" value="RT_RNaseH"/>
    <property type="match status" value="1"/>
</dbReference>
<keyword evidence="1" id="KW-0808">Transferase</keyword>
<evidence type="ECO:0000256" key="1">
    <source>
        <dbReference type="ARBA" id="ARBA00022679"/>
    </source>
</evidence>
<dbReference type="PANTHER" id="PTHR34072">
    <property type="entry name" value="ENZYMATIC POLYPROTEIN-RELATED"/>
    <property type="match status" value="1"/>
</dbReference>
<dbReference type="PANTHER" id="PTHR34072:SF57">
    <property type="entry name" value="RNA-DIRECTED DNA POLYMERASE"/>
    <property type="match status" value="1"/>
</dbReference>
<dbReference type="InterPro" id="IPR041373">
    <property type="entry name" value="RT_RNaseH"/>
</dbReference>
<dbReference type="CDD" id="cd09274">
    <property type="entry name" value="RNase_HI_RT_Ty3"/>
    <property type="match status" value="1"/>
</dbReference>
<dbReference type="OrthoDB" id="670199at2759"/>
<name>A0A8N4EZF7_ELAGV</name>
<dbReference type="GO" id="GO:0016787">
    <property type="term" value="F:hydrolase activity"/>
    <property type="evidence" value="ECO:0007669"/>
    <property type="project" value="UniProtKB-KW"/>
</dbReference>
<keyword evidence="5" id="KW-0378">Hydrolase</keyword>
<keyword evidence="2" id="KW-0548">Nucleotidyltransferase</keyword>
<evidence type="ECO:0000313" key="9">
    <source>
        <dbReference type="RefSeq" id="XP_029117740.1"/>
    </source>
</evidence>
<dbReference type="GO" id="GO:0004519">
    <property type="term" value="F:endonuclease activity"/>
    <property type="evidence" value="ECO:0007669"/>
    <property type="project" value="UniProtKB-KW"/>
</dbReference>
<dbReference type="InterPro" id="IPR012337">
    <property type="entry name" value="RNaseH-like_sf"/>
</dbReference>
<dbReference type="AlphaFoldDB" id="A0A8N4EZF7"/>
<evidence type="ECO:0000256" key="5">
    <source>
        <dbReference type="ARBA" id="ARBA00022801"/>
    </source>
</evidence>
<keyword evidence="8" id="KW-1185">Reference proteome</keyword>
<dbReference type="RefSeq" id="XP_029117740.1">
    <property type="nucleotide sequence ID" value="XM_029261907.1"/>
</dbReference>
<protein>
    <submittedName>
        <fullName evidence="9">Uncharacterized protein LOC114913285</fullName>
    </submittedName>
</protein>
<dbReference type="GO" id="GO:0003964">
    <property type="term" value="F:RNA-directed DNA polymerase activity"/>
    <property type="evidence" value="ECO:0007669"/>
    <property type="project" value="UniProtKB-KW"/>
</dbReference>
<proteinExistence type="predicted"/>
<dbReference type="Proteomes" id="UP000504607">
    <property type="component" value="Unplaced"/>
</dbReference>
<dbReference type="Gene3D" id="3.30.420.10">
    <property type="entry name" value="Ribonuclease H-like superfamily/Ribonuclease H"/>
    <property type="match status" value="1"/>
</dbReference>
<dbReference type="FunFam" id="3.10.20.370:FF:000001">
    <property type="entry name" value="Retrovirus-related Pol polyprotein from transposon 17.6-like protein"/>
    <property type="match status" value="1"/>
</dbReference>
<dbReference type="GO" id="GO:0015074">
    <property type="term" value="P:DNA integration"/>
    <property type="evidence" value="ECO:0007669"/>
    <property type="project" value="InterPro"/>
</dbReference>
<keyword evidence="6" id="KW-0695">RNA-directed DNA polymerase</keyword>
<gene>
    <name evidence="9" type="primary">LOC114913285</name>
</gene>
<sequence length="605" mass="69189">MAANNRTLKELAAPDLNQQPLCIEYPILDAAFELKSGLIHLLPTFRGLVGEDPHKHLKDFYVVCSSLMPMDRSMIDVASGGFLVDKTSEATKNLISNMAANSQQFGTRMDHTPKRVNEEDFELRDEDELEVVLSQGLRESDTALQLISEVEEIIMALQSLPSIPKRGIEVDKAKIDLVVNLPYPTSVRKVRSFLGHAGFYRRFNKDFSKIALPLSILLQKEVPFEFSQECKEAFDKLKSALTIAPIIQPPNWTLPFEIMCDASNYAVGAVLGQQVGKQPHVIHYASRTLNSAQCNYSTIEKELLAIVFALDKFRSYLLGSKVIVFFDHATLKHLLAKKESKPRLIRWILLLQEFDLEIKDKKGAENLVADHLSRLVRKENSEPLQEFFLDKQLFALRVDYVSKWVEAKATKIDDSKAVVGFIKSNIFSKFGIPRAMISDQGTHFCNRIVEALLKKYGVFHKISTAYHPQTNSQAEISNREVKSILEKIMKPNRKDWSLRLDDVLWAYRTAYKTHIGMSPYRLVFGKSCHLPVELEHNAYWAVKSCNMDMDEAGVQRKPQLQELEEIRLEAYENLRIYKDKTKAFYDKMIARKQFVVGQKVLFHNS</sequence>
<evidence type="ECO:0000256" key="2">
    <source>
        <dbReference type="ARBA" id="ARBA00022695"/>
    </source>
</evidence>
<evidence type="ECO:0000313" key="8">
    <source>
        <dbReference type="Proteomes" id="UP000504607"/>
    </source>
</evidence>
<evidence type="ECO:0000256" key="4">
    <source>
        <dbReference type="ARBA" id="ARBA00022759"/>
    </source>
</evidence>
<dbReference type="SUPFAM" id="SSF56672">
    <property type="entry name" value="DNA/RNA polymerases"/>
    <property type="match status" value="1"/>
</dbReference>